<dbReference type="EMBL" id="BSOB01000050">
    <property type="protein sequence ID" value="GLQ94900.1"/>
    <property type="molecule type" value="Genomic_DNA"/>
</dbReference>
<keyword evidence="9" id="KW-0739">Sodium transport</keyword>
<evidence type="ECO:0000256" key="3">
    <source>
        <dbReference type="ARBA" id="ARBA00022449"/>
    </source>
</evidence>
<feature type="transmembrane region" description="Helical" evidence="10">
    <location>
        <begin position="362"/>
        <end position="385"/>
    </location>
</feature>
<dbReference type="Pfam" id="PF00999">
    <property type="entry name" value="Na_H_Exchanger"/>
    <property type="match status" value="1"/>
</dbReference>
<accession>A0ABQ5XT90</accession>
<feature type="transmembrane region" description="Helical" evidence="10">
    <location>
        <begin position="123"/>
        <end position="142"/>
    </location>
</feature>
<dbReference type="InterPro" id="IPR038770">
    <property type="entry name" value="Na+/solute_symporter_sf"/>
</dbReference>
<evidence type="ECO:0000256" key="2">
    <source>
        <dbReference type="ARBA" id="ARBA00022448"/>
    </source>
</evidence>
<keyword evidence="8 10" id="KW-0472">Membrane</keyword>
<evidence type="ECO:0000256" key="1">
    <source>
        <dbReference type="ARBA" id="ARBA00004141"/>
    </source>
</evidence>
<dbReference type="Proteomes" id="UP001156670">
    <property type="component" value="Unassembled WGS sequence"/>
</dbReference>
<feature type="transmembrane region" description="Helical" evidence="10">
    <location>
        <begin position="93"/>
        <end position="111"/>
    </location>
</feature>
<evidence type="ECO:0000313" key="13">
    <source>
        <dbReference type="Proteomes" id="UP001156670"/>
    </source>
</evidence>
<keyword evidence="4 10" id="KW-0812">Transmembrane</keyword>
<keyword evidence="5 10" id="KW-1133">Transmembrane helix</keyword>
<keyword evidence="2" id="KW-0813">Transport</keyword>
<proteinExistence type="predicted"/>
<evidence type="ECO:0000256" key="10">
    <source>
        <dbReference type="SAM" id="Phobius"/>
    </source>
</evidence>
<keyword evidence="13" id="KW-1185">Reference proteome</keyword>
<feature type="transmembrane region" description="Helical" evidence="10">
    <location>
        <begin position="154"/>
        <end position="174"/>
    </location>
</feature>
<feature type="transmembrane region" description="Helical" evidence="10">
    <location>
        <begin position="186"/>
        <end position="205"/>
    </location>
</feature>
<feature type="transmembrane region" description="Helical" evidence="10">
    <location>
        <begin position="64"/>
        <end position="81"/>
    </location>
</feature>
<evidence type="ECO:0000256" key="6">
    <source>
        <dbReference type="ARBA" id="ARBA00023053"/>
    </source>
</evidence>
<evidence type="ECO:0000256" key="7">
    <source>
        <dbReference type="ARBA" id="ARBA00023065"/>
    </source>
</evidence>
<comment type="caution">
    <text evidence="12">The sequence shown here is derived from an EMBL/GenBank/DDBJ whole genome shotgun (WGS) entry which is preliminary data.</text>
</comment>
<name>A0ABQ5XT90_9GAMM</name>
<evidence type="ECO:0000256" key="8">
    <source>
        <dbReference type="ARBA" id="ARBA00023136"/>
    </source>
</evidence>
<sequence length="400" mass="41731">MHHANEILFALFIVFVAAQIGAEIAQRLKLPGVVGEIAAGCVIGPSVMGWVTPEQIAPGTPLDVLAEIGVVLLLFSVGLETRLEDLKKVGKSAFLVGVLGVLLPFGMGGFWAHASGFDWGKSLFVAAAFVATSAGITARVLQELGVLQRVESKVILGAAVIDDILAMLLLGVVVSLQGGAGFDPMHLIMVLAGAIGFIAVIGWGGTRVMRWNSTWLEKPRSVYSPLLIVLALCLGLAYVSTLFGLAAIIGAFLAGMIASETRQQHTLEQQFQPLLALLTPFFFVLTGSKIDLHQLANADALIALLVVTLIAIVSKLLGGFLGSLSLGRTSASIVGFGMVPRGEVGVVIASLGLAAGVFSDQMYAIIVAMSLLTAMVTPPILAWLLKRAVKATPSTEVGSA</sequence>
<dbReference type="PANTHER" id="PTHR43562:SF3">
    <property type="entry name" value="SODIUM ION_PROTON EXCHANGER (EUROFUNG)"/>
    <property type="match status" value="1"/>
</dbReference>
<evidence type="ECO:0000259" key="11">
    <source>
        <dbReference type="Pfam" id="PF00999"/>
    </source>
</evidence>
<protein>
    <submittedName>
        <fullName evidence="12">Sodium:proton antiporter</fullName>
    </submittedName>
</protein>
<dbReference type="InterPro" id="IPR006153">
    <property type="entry name" value="Cation/H_exchanger_TM"/>
</dbReference>
<comment type="subcellular location">
    <subcellularLocation>
        <location evidence="1">Membrane</location>
        <topology evidence="1">Multi-pass membrane protein</topology>
    </subcellularLocation>
</comment>
<organism evidence="12 13">
    <name type="scientific">Dyella acidisoli</name>
    <dbReference type="NCBI Taxonomy" id="1867834"/>
    <lineage>
        <taxon>Bacteria</taxon>
        <taxon>Pseudomonadati</taxon>
        <taxon>Pseudomonadota</taxon>
        <taxon>Gammaproteobacteria</taxon>
        <taxon>Lysobacterales</taxon>
        <taxon>Rhodanobacteraceae</taxon>
        <taxon>Dyella</taxon>
    </lineage>
</organism>
<keyword evidence="3" id="KW-0050">Antiport</keyword>
<feature type="domain" description="Cation/H+ exchanger transmembrane" evidence="11">
    <location>
        <begin position="18"/>
        <end position="386"/>
    </location>
</feature>
<evidence type="ECO:0000256" key="9">
    <source>
        <dbReference type="ARBA" id="ARBA00023201"/>
    </source>
</evidence>
<gene>
    <name evidence="12" type="ORF">GCM10007901_38530</name>
</gene>
<feature type="transmembrane region" description="Helical" evidence="10">
    <location>
        <begin position="300"/>
        <end position="321"/>
    </location>
</feature>
<dbReference type="RefSeq" id="WP_284322584.1">
    <property type="nucleotide sequence ID" value="NZ_BSOB01000050.1"/>
</dbReference>
<dbReference type="PANTHER" id="PTHR43562">
    <property type="entry name" value="NAPA-TYPE SODIUM/HYDROGEN ANTIPORTER"/>
    <property type="match status" value="1"/>
</dbReference>
<evidence type="ECO:0000256" key="5">
    <source>
        <dbReference type="ARBA" id="ARBA00022989"/>
    </source>
</evidence>
<evidence type="ECO:0000313" key="12">
    <source>
        <dbReference type="EMBL" id="GLQ94900.1"/>
    </source>
</evidence>
<dbReference type="Gene3D" id="1.20.1530.20">
    <property type="match status" value="1"/>
</dbReference>
<feature type="transmembrane region" description="Helical" evidence="10">
    <location>
        <begin position="226"/>
        <end position="258"/>
    </location>
</feature>
<reference evidence="13" key="1">
    <citation type="journal article" date="2019" name="Int. J. Syst. Evol. Microbiol.">
        <title>The Global Catalogue of Microorganisms (GCM) 10K type strain sequencing project: providing services to taxonomists for standard genome sequencing and annotation.</title>
        <authorList>
            <consortium name="The Broad Institute Genomics Platform"/>
            <consortium name="The Broad Institute Genome Sequencing Center for Infectious Disease"/>
            <person name="Wu L."/>
            <person name="Ma J."/>
        </authorList>
    </citation>
    <scope>NUCLEOTIDE SEQUENCE [LARGE SCALE GENOMIC DNA]</scope>
    <source>
        <strain evidence="13">NBRC 111980</strain>
    </source>
</reference>
<evidence type="ECO:0000256" key="4">
    <source>
        <dbReference type="ARBA" id="ARBA00022692"/>
    </source>
</evidence>
<keyword evidence="7" id="KW-0406">Ion transport</keyword>
<keyword evidence="6" id="KW-0915">Sodium</keyword>